<dbReference type="EMBL" id="CP118166">
    <property type="protein sequence ID" value="WDI31643.1"/>
    <property type="molecule type" value="Genomic_DNA"/>
</dbReference>
<dbReference type="InterPro" id="IPR029066">
    <property type="entry name" value="PLP-binding_barrel"/>
</dbReference>
<evidence type="ECO:0000313" key="5">
    <source>
        <dbReference type="Proteomes" id="UP001214043"/>
    </source>
</evidence>
<gene>
    <name evidence="4" type="ORF">PUV54_00360</name>
</gene>
<dbReference type="Proteomes" id="UP001214043">
    <property type="component" value="Chromosome"/>
</dbReference>
<proteinExistence type="inferred from homology"/>
<protein>
    <submittedName>
        <fullName evidence="4">Alanine racemase</fullName>
        <ecNumber evidence="4">5.1.1.1</ecNumber>
    </submittedName>
</protein>
<sequence length="362" mass="38769">MMRNIARMRKRFSGIEGVSFRPHLKTAKSIDIARRIFPDGPGAITVSTLLEAEHFAEAGFKDILYAVALSPDKLPRVQKIRSSGVDLCVIVDSAEAVHHMQDHFSQALTGVPFLIEIDCDGCRAGVPHRDGKSLLAIADCLTNAGAELRGVMTHAGGSYLATSSAEIERTANEERARTLACAAILREAGYAAPTVSIGSTPTALAPGSVEGITEIRAGVFVFFDLVMASLNVCSLDEIALSVLTSVIGRRDDKRWVITDAGWMALSRDQGIASHGDSYGYGLACDINCTPVNGAIISGANQEHGIMTVREGSAGEFRSIGIGERLRILPNHACATAAQHLQYYVVKTGSDEIVATWPRFNGW</sequence>
<accession>A0AAE9ZBL4</accession>
<dbReference type="InterPro" id="IPR042208">
    <property type="entry name" value="D-ser_dehydrat-like_sf"/>
</dbReference>
<evidence type="ECO:0000313" key="4">
    <source>
        <dbReference type="EMBL" id="WDI31643.1"/>
    </source>
</evidence>
<keyword evidence="2" id="KW-0456">Lyase</keyword>
<evidence type="ECO:0000256" key="1">
    <source>
        <dbReference type="ARBA" id="ARBA00005323"/>
    </source>
</evidence>
<dbReference type="Gene3D" id="3.20.20.10">
    <property type="entry name" value="Alanine racemase"/>
    <property type="match status" value="1"/>
</dbReference>
<dbReference type="GO" id="GO:0008784">
    <property type="term" value="F:alanine racemase activity"/>
    <property type="evidence" value="ECO:0007669"/>
    <property type="project" value="UniProtKB-EC"/>
</dbReference>
<comment type="similarity">
    <text evidence="1">Belongs to the DSD1 family.</text>
</comment>
<keyword evidence="5" id="KW-1185">Reference proteome</keyword>
<dbReference type="KEGG" id="hfl:PUV54_00360"/>
<dbReference type="Pfam" id="PF14031">
    <property type="entry name" value="D-ser_dehydrat"/>
    <property type="match status" value="1"/>
</dbReference>
<dbReference type="InterPro" id="IPR026956">
    <property type="entry name" value="D-ser_dehydrat-like_dom"/>
</dbReference>
<evidence type="ECO:0000259" key="3">
    <source>
        <dbReference type="SMART" id="SM01119"/>
    </source>
</evidence>
<dbReference type="AlphaFoldDB" id="A0AAE9ZBL4"/>
<dbReference type="Pfam" id="PF01168">
    <property type="entry name" value="Ala_racemase_N"/>
    <property type="match status" value="1"/>
</dbReference>
<dbReference type="SMART" id="SM01119">
    <property type="entry name" value="D-ser_dehydrat"/>
    <property type="match status" value="1"/>
</dbReference>
<dbReference type="InterPro" id="IPR051466">
    <property type="entry name" value="D-amino_acid_metab_enzyme"/>
</dbReference>
<dbReference type="RefSeq" id="WP_274493530.1">
    <property type="nucleotide sequence ID" value="NZ_CP118166.1"/>
</dbReference>
<dbReference type="GO" id="GO:0036088">
    <property type="term" value="P:D-serine catabolic process"/>
    <property type="evidence" value="ECO:0007669"/>
    <property type="project" value="TreeGrafter"/>
</dbReference>
<name>A0AAE9ZBL4_9PROT</name>
<dbReference type="PANTHER" id="PTHR28004">
    <property type="entry name" value="ZGC:162816-RELATED"/>
    <property type="match status" value="1"/>
</dbReference>
<evidence type="ECO:0000256" key="2">
    <source>
        <dbReference type="ARBA" id="ARBA00023239"/>
    </source>
</evidence>
<dbReference type="GO" id="GO:0008721">
    <property type="term" value="F:D-serine ammonia-lyase activity"/>
    <property type="evidence" value="ECO:0007669"/>
    <property type="project" value="TreeGrafter"/>
</dbReference>
<dbReference type="SUPFAM" id="SSF51419">
    <property type="entry name" value="PLP-binding barrel"/>
    <property type="match status" value="1"/>
</dbReference>
<feature type="domain" description="D-serine dehydratase-like" evidence="3">
    <location>
        <begin position="239"/>
        <end position="346"/>
    </location>
</feature>
<organism evidence="4 5">
    <name type="scientific">Hyphococcus flavus</name>
    <dbReference type="NCBI Taxonomy" id="1866326"/>
    <lineage>
        <taxon>Bacteria</taxon>
        <taxon>Pseudomonadati</taxon>
        <taxon>Pseudomonadota</taxon>
        <taxon>Alphaproteobacteria</taxon>
        <taxon>Parvularculales</taxon>
        <taxon>Parvularculaceae</taxon>
        <taxon>Hyphococcus</taxon>
    </lineage>
</organism>
<dbReference type="InterPro" id="IPR001608">
    <property type="entry name" value="Ala_racemase_N"/>
</dbReference>
<dbReference type="PANTHER" id="PTHR28004:SF2">
    <property type="entry name" value="D-SERINE DEHYDRATASE"/>
    <property type="match status" value="1"/>
</dbReference>
<reference evidence="4" key="1">
    <citation type="submission" date="2023-02" db="EMBL/GenBank/DDBJ databases">
        <title>Genome sequence of Hyphococcus flavus.</title>
        <authorList>
            <person name="Rong J.-C."/>
            <person name="Zhao Q."/>
            <person name="Yi M."/>
            <person name="Wu J.-Y."/>
        </authorList>
    </citation>
    <scope>NUCLEOTIDE SEQUENCE</scope>
    <source>
        <strain evidence="4">MCCC 1K03223</strain>
    </source>
</reference>
<dbReference type="EC" id="5.1.1.1" evidence="4"/>
<dbReference type="Gene3D" id="2.40.37.20">
    <property type="entry name" value="D-serine dehydratase-like domain"/>
    <property type="match status" value="1"/>
</dbReference>
<keyword evidence="4" id="KW-0413">Isomerase</keyword>